<reference evidence="3" key="1">
    <citation type="submission" date="2014-07" db="EMBL/GenBank/DDBJ databases">
        <authorList>
            <person name="Martin A.A"/>
            <person name="De Silva N."/>
        </authorList>
    </citation>
    <scope>NUCLEOTIDE SEQUENCE</scope>
</reference>
<dbReference type="WBParaSite" id="SVE_0788000.1">
    <property type="protein sequence ID" value="SVE_0788000.1"/>
    <property type="gene ID" value="SVE_0788000"/>
</dbReference>
<feature type="transmembrane region" description="Helical" evidence="1">
    <location>
        <begin position="362"/>
        <end position="379"/>
    </location>
</feature>
<evidence type="ECO:0000256" key="2">
    <source>
        <dbReference type="SAM" id="SignalP"/>
    </source>
</evidence>
<sequence length="380" mass="43371">MQLKYLLFLIAISFLSKYIRGDLQCAKKFTITGKEFNKAITFGISLPISKCDHKCITTSLSIFNGGNSLKAEAKGCFSKEKKAELKGKLECGMQKDLRKDLKKTNIKETLPQDEKNTSDLGYWEKELNVSLSAFKQDEKQRIQRLIDEAFNKNVNFDELYKKHEAGGTFSTVCCNKDYCNMSVITKYSIGTVIGDRHCVQKLGLTDAGNDGSVNFELYDSNVVCFKKPCMTLFFKIYYHDDSFNVDYRDCLPEENYENLDLVTCGKNIDIKELIDRIERDADKYFKNITKSEVDKRLNEQVNITLDSYDEATNKLVKTKLEDGTKNISKIARKEIGENGLGGKYTIKCCDKNYCNMSKTTKYSIGLVIPAIFLSLFLMIR</sequence>
<name>A0A0K0FG81_STRVS</name>
<evidence type="ECO:0000313" key="3">
    <source>
        <dbReference type="Proteomes" id="UP000035680"/>
    </source>
</evidence>
<keyword evidence="2" id="KW-0732">Signal</keyword>
<dbReference type="Proteomes" id="UP000035680">
    <property type="component" value="Unassembled WGS sequence"/>
</dbReference>
<protein>
    <submittedName>
        <fullName evidence="4">Uncharacterized protein</fullName>
    </submittedName>
</protein>
<feature type="chain" id="PRO_5005329908" evidence="2">
    <location>
        <begin position="22"/>
        <end position="380"/>
    </location>
</feature>
<dbReference type="AlphaFoldDB" id="A0A0K0FG81"/>
<keyword evidence="1" id="KW-1133">Transmembrane helix</keyword>
<evidence type="ECO:0000256" key="1">
    <source>
        <dbReference type="SAM" id="Phobius"/>
    </source>
</evidence>
<organism evidence="3 4">
    <name type="scientific">Strongyloides venezuelensis</name>
    <name type="common">Threadworm</name>
    <dbReference type="NCBI Taxonomy" id="75913"/>
    <lineage>
        <taxon>Eukaryota</taxon>
        <taxon>Metazoa</taxon>
        <taxon>Ecdysozoa</taxon>
        <taxon>Nematoda</taxon>
        <taxon>Chromadorea</taxon>
        <taxon>Rhabditida</taxon>
        <taxon>Tylenchina</taxon>
        <taxon>Panagrolaimomorpha</taxon>
        <taxon>Strongyloidoidea</taxon>
        <taxon>Strongyloididae</taxon>
        <taxon>Strongyloides</taxon>
    </lineage>
</organism>
<proteinExistence type="predicted"/>
<keyword evidence="1" id="KW-0472">Membrane</keyword>
<evidence type="ECO:0000313" key="4">
    <source>
        <dbReference type="WBParaSite" id="SVE_0788000.1"/>
    </source>
</evidence>
<keyword evidence="3" id="KW-1185">Reference proteome</keyword>
<reference evidence="4" key="2">
    <citation type="submission" date="2015-08" db="UniProtKB">
        <authorList>
            <consortium name="WormBaseParasite"/>
        </authorList>
    </citation>
    <scope>IDENTIFICATION</scope>
</reference>
<accession>A0A0K0FG81</accession>
<keyword evidence="1" id="KW-0812">Transmembrane</keyword>
<feature type="signal peptide" evidence="2">
    <location>
        <begin position="1"/>
        <end position="21"/>
    </location>
</feature>